<evidence type="ECO:0000313" key="5">
    <source>
        <dbReference type="Proteomes" id="UP000070544"/>
    </source>
</evidence>
<feature type="compositionally biased region" description="Basic and acidic residues" evidence="2">
    <location>
        <begin position="74"/>
        <end position="102"/>
    </location>
</feature>
<dbReference type="OrthoDB" id="2180778at2759"/>
<dbReference type="InterPro" id="IPR036875">
    <property type="entry name" value="Znf_CCHC_sf"/>
</dbReference>
<keyword evidence="1" id="KW-0862">Zinc</keyword>
<feature type="domain" description="CCHC-type" evidence="3">
    <location>
        <begin position="66"/>
        <end position="81"/>
    </location>
</feature>
<dbReference type="InterPro" id="IPR001878">
    <property type="entry name" value="Znf_CCHC"/>
</dbReference>
<evidence type="ECO:0000313" key="4">
    <source>
        <dbReference type="EMBL" id="KXS16201.1"/>
    </source>
</evidence>
<accession>A0A139AHA7</accession>
<feature type="compositionally biased region" description="Basic and acidic residues" evidence="2">
    <location>
        <begin position="27"/>
        <end position="40"/>
    </location>
</feature>
<dbReference type="EMBL" id="KQ965756">
    <property type="protein sequence ID" value="KXS16201.1"/>
    <property type="molecule type" value="Genomic_DNA"/>
</dbReference>
<protein>
    <recommendedName>
        <fullName evidence="3">CCHC-type domain-containing protein</fullName>
    </recommendedName>
</protein>
<gene>
    <name evidence="4" type="ORF">M427DRAFT_56079</name>
</gene>
<proteinExistence type="predicted"/>
<evidence type="ECO:0000259" key="3">
    <source>
        <dbReference type="PROSITE" id="PS50158"/>
    </source>
</evidence>
<dbReference type="Gene3D" id="4.10.60.10">
    <property type="entry name" value="Zinc finger, CCHC-type"/>
    <property type="match status" value="1"/>
</dbReference>
<evidence type="ECO:0000256" key="2">
    <source>
        <dbReference type="SAM" id="MobiDB-lite"/>
    </source>
</evidence>
<reference evidence="4 5" key="1">
    <citation type="journal article" date="2015" name="Genome Biol. Evol.">
        <title>Phylogenomic analyses indicate that early fungi evolved digesting cell walls of algal ancestors of land plants.</title>
        <authorList>
            <person name="Chang Y."/>
            <person name="Wang S."/>
            <person name="Sekimoto S."/>
            <person name="Aerts A.L."/>
            <person name="Choi C."/>
            <person name="Clum A."/>
            <person name="LaButti K.M."/>
            <person name="Lindquist E.A."/>
            <person name="Yee Ngan C."/>
            <person name="Ohm R.A."/>
            <person name="Salamov A.A."/>
            <person name="Grigoriev I.V."/>
            <person name="Spatafora J.W."/>
            <person name="Berbee M.L."/>
        </authorList>
    </citation>
    <scope>NUCLEOTIDE SEQUENCE [LARGE SCALE GENOMIC DNA]</scope>
    <source>
        <strain evidence="4 5">JEL478</strain>
    </source>
</reference>
<dbReference type="GO" id="GO:0008270">
    <property type="term" value="F:zinc ion binding"/>
    <property type="evidence" value="ECO:0007669"/>
    <property type="project" value="UniProtKB-KW"/>
</dbReference>
<dbReference type="AlphaFoldDB" id="A0A139AHA7"/>
<dbReference type="Pfam" id="PF00098">
    <property type="entry name" value="zf-CCHC"/>
    <property type="match status" value="1"/>
</dbReference>
<dbReference type="PROSITE" id="PS50158">
    <property type="entry name" value="ZF_CCHC"/>
    <property type="match status" value="1"/>
</dbReference>
<keyword evidence="1" id="KW-0479">Metal-binding</keyword>
<sequence length="207" mass="22547">MDIILEMMARKDLTFDILRSSLLEREQQLERNEQESDRKSLGKSFTMTEHSRGRKPSSSTTFTGDCYQCGETGHMAKDYPKKERGGKAGYERGGGRSRRDGRGQGGGGKGKEKGKDAVNLGEHVFCLTVSTNSAKAHQKRSASELVWDSGATRSMSWDKRDFSDLKPATFGSVEIPGGDKLSVAAVGTQLSPCPQTPCQSCGPLVFC</sequence>
<keyword evidence="1" id="KW-0863">Zinc-finger</keyword>
<keyword evidence="5" id="KW-1185">Reference proteome</keyword>
<feature type="region of interest" description="Disordered" evidence="2">
    <location>
        <begin position="27"/>
        <end position="115"/>
    </location>
</feature>
<name>A0A139AHA7_GONPJ</name>
<organism evidence="4 5">
    <name type="scientific">Gonapodya prolifera (strain JEL478)</name>
    <name type="common">Monoblepharis prolifera</name>
    <dbReference type="NCBI Taxonomy" id="1344416"/>
    <lineage>
        <taxon>Eukaryota</taxon>
        <taxon>Fungi</taxon>
        <taxon>Fungi incertae sedis</taxon>
        <taxon>Chytridiomycota</taxon>
        <taxon>Chytridiomycota incertae sedis</taxon>
        <taxon>Monoblepharidomycetes</taxon>
        <taxon>Monoblepharidales</taxon>
        <taxon>Gonapodyaceae</taxon>
        <taxon>Gonapodya</taxon>
    </lineage>
</organism>
<dbReference type="GO" id="GO:0003676">
    <property type="term" value="F:nucleic acid binding"/>
    <property type="evidence" value="ECO:0007669"/>
    <property type="project" value="InterPro"/>
</dbReference>
<dbReference type="SUPFAM" id="SSF57756">
    <property type="entry name" value="Retrovirus zinc finger-like domains"/>
    <property type="match status" value="1"/>
</dbReference>
<dbReference type="Proteomes" id="UP000070544">
    <property type="component" value="Unassembled WGS sequence"/>
</dbReference>
<evidence type="ECO:0000256" key="1">
    <source>
        <dbReference type="PROSITE-ProRule" id="PRU00047"/>
    </source>
</evidence>